<keyword evidence="1 3" id="KW-0474">Menaquinone biosynthesis</keyword>
<dbReference type="EC" id="4.2.99.20" evidence="3"/>
<dbReference type="RefSeq" id="WP_405282627.1">
    <property type="nucleotide sequence ID" value="NZ_CP144380.1"/>
</dbReference>
<dbReference type="Proteomes" id="UP001484239">
    <property type="component" value="Unassembled WGS sequence"/>
</dbReference>
<comment type="function">
    <text evidence="3">Catalyzes a proton abstraction reaction that results in 2,5-elimination of pyruvate from 2-succinyl-5-enolpyruvyl-6-hydroxy-3-cyclohexene-1-carboxylate (SEPHCHC) and the formation of 2-succinyl-6-hydroxy-2,4-cyclohexadiene-1-carboxylate (SHCHC).</text>
</comment>
<keyword evidence="2 3" id="KW-0456">Lyase</keyword>
<protein>
    <recommendedName>
        <fullName evidence="3">Putative 2-succinyl-6-hydroxy-2,4-cyclohexadiene-1-carboxylate synthase</fullName>
        <shortName evidence="3">SHCHC synthase</shortName>
        <ecNumber evidence="3">4.2.99.20</ecNumber>
    </recommendedName>
</protein>
<comment type="subunit">
    <text evidence="3">Monomer.</text>
</comment>
<dbReference type="NCBIfam" id="TIGR03695">
    <property type="entry name" value="menH_SHCHC"/>
    <property type="match status" value="1"/>
</dbReference>
<keyword evidence="6" id="KW-1185">Reference proteome</keyword>
<dbReference type="InterPro" id="IPR000073">
    <property type="entry name" value="AB_hydrolase_1"/>
</dbReference>
<accession>A0ABU9EDL3</accession>
<organism evidence="5 6">
    <name type="scientific">Gaopeijia maritima</name>
    <dbReference type="NCBI Taxonomy" id="3119007"/>
    <lineage>
        <taxon>Bacteria</taxon>
        <taxon>Pseudomonadati</taxon>
        <taxon>Gemmatimonadota</taxon>
        <taxon>Longimicrobiia</taxon>
        <taxon>Gaopeijiales</taxon>
        <taxon>Gaopeijiaceae</taxon>
        <taxon>Gaopeijia</taxon>
    </lineage>
</organism>
<dbReference type="InterPro" id="IPR022485">
    <property type="entry name" value="SHCHC_synthase_MenH"/>
</dbReference>
<evidence type="ECO:0000313" key="6">
    <source>
        <dbReference type="Proteomes" id="UP001484239"/>
    </source>
</evidence>
<reference evidence="5 6" key="1">
    <citation type="submission" date="2024-02" db="EMBL/GenBank/DDBJ databases">
        <title>A novel Gemmatimonadota bacterium.</title>
        <authorList>
            <person name="Du Z.-J."/>
            <person name="Ye Y.-Q."/>
        </authorList>
    </citation>
    <scope>NUCLEOTIDE SEQUENCE [LARGE SCALE GENOMIC DNA]</scope>
    <source>
        <strain evidence="5 6">DH-20</strain>
    </source>
</reference>
<name>A0ABU9EDL3_9BACT</name>
<dbReference type="PANTHER" id="PTHR42916">
    <property type="entry name" value="2-SUCCINYL-5-ENOLPYRUVYL-6-HYDROXY-3-CYCLOHEXENE-1-CARBOXYLATE SYNTHASE"/>
    <property type="match status" value="1"/>
</dbReference>
<gene>
    <name evidence="3 5" type="primary">menH</name>
    <name evidence="5" type="ORF">WI372_13485</name>
</gene>
<dbReference type="Pfam" id="PF00561">
    <property type="entry name" value="Abhydrolase_1"/>
    <property type="match status" value="1"/>
</dbReference>
<dbReference type="Gene3D" id="3.40.50.1820">
    <property type="entry name" value="alpha/beta hydrolase"/>
    <property type="match status" value="1"/>
</dbReference>
<dbReference type="InterPro" id="IPR029058">
    <property type="entry name" value="AB_hydrolase_fold"/>
</dbReference>
<evidence type="ECO:0000259" key="4">
    <source>
        <dbReference type="Pfam" id="PF00561"/>
    </source>
</evidence>
<proteinExistence type="inferred from homology"/>
<comment type="pathway">
    <text evidence="3">Quinol/quinone metabolism; 1,4-dihydroxy-2-naphthoate biosynthesis; 1,4-dihydroxy-2-naphthoate from chorismate: step 3/7.</text>
</comment>
<feature type="domain" description="AB hydrolase-1" evidence="4">
    <location>
        <begin position="28"/>
        <end position="261"/>
    </location>
</feature>
<comment type="pathway">
    <text evidence="3">Quinol/quinone metabolism; menaquinone biosynthesis.</text>
</comment>
<dbReference type="GO" id="GO:0070205">
    <property type="term" value="F:2-succinyl-6-hydroxy-2,4-cyclohexadiene-1-carboxylate synthase activity"/>
    <property type="evidence" value="ECO:0007669"/>
    <property type="project" value="UniProtKB-EC"/>
</dbReference>
<evidence type="ECO:0000256" key="1">
    <source>
        <dbReference type="ARBA" id="ARBA00022428"/>
    </source>
</evidence>
<sequence>MTRSHRLEVDGGLHLHLVDHDHGPHAAPPLVLVHGFMGSTQSWGDLPARLSRHRRVIVPDLPGHGRSDRPGSPDRYGVLEVAGALARMAEGLRLGAADWLGYSMGGRIVLAGAAEGLLDPRRLILESASPGLETEAERAERRAADERLARRLEVEGLAPFVDDWLALPLFATLSPDARERARRLRLANDAHALAACLRGGGTGVQRSYWRDLPQVEVPTLVLTGARDPKFTRLGHRMATALPFARSEGVADAGHAVHAEAPDAWARAVTGWVGSD</sequence>
<evidence type="ECO:0000256" key="3">
    <source>
        <dbReference type="HAMAP-Rule" id="MF_01660"/>
    </source>
</evidence>
<evidence type="ECO:0000313" key="5">
    <source>
        <dbReference type="EMBL" id="MEK9502000.1"/>
    </source>
</evidence>
<dbReference type="EMBL" id="JBBHLI010000008">
    <property type="protein sequence ID" value="MEK9502000.1"/>
    <property type="molecule type" value="Genomic_DNA"/>
</dbReference>
<evidence type="ECO:0000256" key="2">
    <source>
        <dbReference type="ARBA" id="ARBA00023239"/>
    </source>
</evidence>
<dbReference type="SUPFAM" id="SSF53474">
    <property type="entry name" value="alpha/beta-Hydrolases"/>
    <property type="match status" value="1"/>
</dbReference>
<dbReference type="HAMAP" id="MF_01660">
    <property type="entry name" value="MenH"/>
    <property type="match status" value="1"/>
</dbReference>
<comment type="similarity">
    <text evidence="3">Belongs to the AB hydrolase superfamily. MenH family.</text>
</comment>
<dbReference type="PRINTS" id="PR00111">
    <property type="entry name" value="ABHYDROLASE"/>
</dbReference>
<comment type="caution">
    <text evidence="5">The sequence shown here is derived from an EMBL/GenBank/DDBJ whole genome shotgun (WGS) entry which is preliminary data.</text>
</comment>
<comment type="catalytic activity">
    <reaction evidence="3">
        <text>5-enolpyruvoyl-6-hydroxy-2-succinyl-cyclohex-3-ene-1-carboxylate = (1R,6R)-6-hydroxy-2-succinyl-cyclohexa-2,4-diene-1-carboxylate + pyruvate</text>
        <dbReference type="Rhea" id="RHEA:25597"/>
        <dbReference type="ChEBI" id="CHEBI:15361"/>
        <dbReference type="ChEBI" id="CHEBI:58689"/>
        <dbReference type="ChEBI" id="CHEBI:58818"/>
        <dbReference type="EC" id="4.2.99.20"/>
    </reaction>
</comment>
<dbReference type="PANTHER" id="PTHR42916:SF1">
    <property type="entry name" value="PROTEIN PHYLLO, CHLOROPLASTIC"/>
    <property type="match status" value="1"/>
</dbReference>